<dbReference type="SUPFAM" id="SSF47090">
    <property type="entry name" value="PGBD-like"/>
    <property type="match status" value="1"/>
</dbReference>
<feature type="domain" description="Peptidoglycan binding-like" evidence="3">
    <location>
        <begin position="122"/>
        <end position="170"/>
    </location>
</feature>
<dbReference type="InterPro" id="IPR036366">
    <property type="entry name" value="PGBDSf"/>
</dbReference>
<dbReference type="Gene3D" id="2.40.420.20">
    <property type="match status" value="1"/>
</dbReference>
<evidence type="ECO:0000256" key="2">
    <source>
        <dbReference type="SAM" id="SignalP"/>
    </source>
</evidence>
<keyword evidence="5" id="KW-1185">Reference proteome</keyword>
<dbReference type="Pfam" id="PF01471">
    <property type="entry name" value="PG_binding_1"/>
    <property type="match status" value="1"/>
</dbReference>
<evidence type="ECO:0000259" key="3">
    <source>
        <dbReference type="Pfam" id="PF01471"/>
    </source>
</evidence>
<evidence type="ECO:0000313" key="4">
    <source>
        <dbReference type="EMBL" id="GAA4253486.1"/>
    </source>
</evidence>
<organism evidence="4 5">
    <name type="scientific">Dactylosporangium darangshiense</name>
    <dbReference type="NCBI Taxonomy" id="579108"/>
    <lineage>
        <taxon>Bacteria</taxon>
        <taxon>Bacillati</taxon>
        <taxon>Actinomycetota</taxon>
        <taxon>Actinomycetes</taxon>
        <taxon>Micromonosporales</taxon>
        <taxon>Micromonosporaceae</taxon>
        <taxon>Dactylosporangium</taxon>
    </lineage>
</organism>
<dbReference type="Gene3D" id="1.10.101.10">
    <property type="entry name" value="PGBD-like superfamily/PGBD"/>
    <property type="match status" value="1"/>
</dbReference>
<comment type="caution">
    <text evidence="4">The sequence shown here is derived from an EMBL/GenBank/DDBJ whole genome shotgun (WGS) entry which is preliminary data.</text>
</comment>
<feature type="chain" id="PRO_5045080275" evidence="2">
    <location>
        <begin position="26"/>
        <end position="364"/>
    </location>
</feature>
<evidence type="ECO:0000313" key="5">
    <source>
        <dbReference type="Proteomes" id="UP001500620"/>
    </source>
</evidence>
<accession>A0ABP8DDU5</accession>
<feature type="region of interest" description="Disordered" evidence="1">
    <location>
        <begin position="248"/>
        <end position="267"/>
    </location>
</feature>
<protein>
    <submittedName>
        <fullName evidence="4">Peptidoglycan-binding protein</fullName>
    </submittedName>
</protein>
<dbReference type="Proteomes" id="UP001500620">
    <property type="component" value="Unassembled WGS sequence"/>
</dbReference>
<gene>
    <name evidence="4" type="ORF">GCM10022255_054510</name>
</gene>
<sequence length="364" mass="37455">MSRATKVVTGVALAGVAGVAGMVTAQPLGHHEGPPVPTSVSTSTADVTRKTISERQFVTGTLGYSGSYVVAGSGPGTLTSLPPVGTVVNRGDALYEVDGQRVTLMYGARSVWRAFGSGMSDGVDIQQLETNLRDMGYGQGLTVDQKFTSATYTAIRRWQSAIHVTVTGTIQPGQITFMPGAVRISGHELQLGAQVQPGGPVEYGTSNEPAVNLNASTQQLGWIKVDTPVVVTLPDGKTRNGKVTAIGATTTSAGSGGGGGGGNSQPQTTAAVTVRLEGQATGFVDQASVQIWVVRATHPNVLTVPIAALNSVSDGKYEVIVIDGATTRRVPVQVGLFDDLAGTAEISGEGLTEGQKVQVPRDDA</sequence>
<dbReference type="EMBL" id="BAABAT010000016">
    <property type="protein sequence ID" value="GAA4253486.1"/>
    <property type="molecule type" value="Genomic_DNA"/>
</dbReference>
<feature type="compositionally biased region" description="Gly residues" evidence="1">
    <location>
        <begin position="254"/>
        <end position="263"/>
    </location>
</feature>
<feature type="signal peptide" evidence="2">
    <location>
        <begin position="1"/>
        <end position="25"/>
    </location>
</feature>
<dbReference type="InterPro" id="IPR036365">
    <property type="entry name" value="PGBD-like_sf"/>
</dbReference>
<name>A0ABP8DDU5_9ACTN</name>
<feature type="region of interest" description="Disordered" evidence="1">
    <location>
        <begin position="28"/>
        <end position="47"/>
    </location>
</feature>
<keyword evidence="2" id="KW-0732">Signal</keyword>
<dbReference type="InterPro" id="IPR002477">
    <property type="entry name" value="Peptidoglycan-bd-like"/>
</dbReference>
<reference evidence="5" key="1">
    <citation type="journal article" date="2019" name="Int. J. Syst. Evol. Microbiol.">
        <title>The Global Catalogue of Microorganisms (GCM) 10K type strain sequencing project: providing services to taxonomists for standard genome sequencing and annotation.</title>
        <authorList>
            <consortium name="The Broad Institute Genomics Platform"/>
            <consortium name="The Broad Institute Genome Sequencing Center for Infectious Disease"/>
            <person name="Wu L."/>
            <person name="Ma J."/>
        </authorList>
    </citation>
    <scope>NUCLEOTIDE SEQUENCE [LARGE SCALE GENOMIC DNA]</scope>
    <source>
        <strain evidence="5">JCM 17441</strain>
    </source>
</reference>
<proteinExistence type="predicted"/>
<dbReference type="RefSeq" id="WP_345130547.1">
    <property type="nucleotide sequence ID" value="NZ_BAABAT010000016.1"/>
</dbReference>
<evidence type="ECO:0000256" key="1">
    <source>
        <dbReference type="SAM" id="MobiDB-lite"/>
    </source>
</evidence>